<evidence type="ECO:0000256" key="3">
    <source>
        <dbReference type="ARBA" id="ARBA00022692"/>
    </source>
</evidence>
<keyword evidence="3 9" id="KW-0812">Transmembrane</keyword>
<name>A0A150H3J9_GONPE</name>
<evidence type="ECO:0000313" key="10">
    <source>
        <dbReference type="EMBL" id="KXZ56747.1"/>
    </source>
</evidence>
<keyword evidence="6 9" id="KW-0472">Membrane</keyword>
<dbReference type="Pfam" id="PF10225">
    <property type="entry name" value="NEMP"/>
    <property type="match status" value="1"/>
</dbReference>
<comment type="caution">
    <text evidence="10">The sequence shown here is derived from an EMBL/GenBank/DDBJ whole genome shotgun (WGS) entry which is preliminary data.</text>
</comment>
<gene>
    <name evidence="10" type="ORF">GPECTOR_1g673</name>
</gene>
<evidence type="ECO:0000256" key="9">
    <source>
        <dbReference type="SAM" id="Phobius"/>
    </source>
</evidence>
<evidence type="ECO:0000256" key="7">
    <source>
        <dbReference type="ARBA" id="ARBA00023242"/>
    </source>
</evidence>
<organism evidence="10 11">
    <name type="scientific">Gonium pectorale</name>
    <name type="common">Green alga</name>
    <dbReference type="NCBI Taxonomy" id="33097"/>
    <lineage>
        <taxon>Eukaryota</taxon>
        <taxon>Viridiplantae</taxon>
        <taxon>Chlorophyta</taxon>
        <taxon>core chlorophytes</taxon>
        <taxon>Chlorophyceae</taxon>
        <taxon>CS clade</taxon>
        <taxon>Chlamydomonadales</taxon>
        <taxon>Volvocaceae</taxon>
        <taxon>Gonium</taxon>
    </lineage>
</organism>
<evidence type="ECO:0000256" key="1">
    <source>
        <dbReference type="ARBA" id="ARBA00004575"/>
    </source>
</evidence>
<keyword evidence="11" id="KW-1185">Reference proteome</keyword>
<keyword evidence="4" id="KW-0732">Signal</keyword>
<accession>A0A150H3J9</accession>
<evidence type="ECO:0000256" key="5">
    <source>
        <dbReference type="ARBA" id="ARBA00022989"/>
    </source>
</evidence>
<evidence type="ECO:0000256" key="6">
    <source>
        <dbReference type="ARBA" id="ARBA00023136"/>
    </source>
</evidence>
<dbReference type="OrthoDB" id="534937at2759"/>
<dbReference type="AlphaFoldDB" id="A0A150H3J9"/>
<comment type="similarity">
    <text evidence="2">Belongs to the NEMP family.</text>
</comment>
<dbReference type="Proteomes" id="UP000075714">
    <property type="component" value="Unassembled WGS sequence"/>
</dbReference>
<comment type="subcellular location">
    <subcellularLocation>
        <location evidence="1">Nucleus inner membrane</location>
        <topology evidence="1">Multi-pass membrane protein</topology>
        <orientation evidence="1">Nucleoplasmic side</orientation>
    </subcellularLocation>
</comment>
<dbReference type="GO" id="GO:0005637">
    <property type="term" value="C:nuclear inner membrane"/>
    <property type="evidence" value="ECO:0007669"/>
    <property type="project" value="UniProtKB-SubCell"/>
</dbReference>
<reference evidence="11" key="1">
    <citation type="journal article" date="2016" name="Nat. Commun.">
        <title>The Gonium pectorale genome demonstrates co-option of cell cycle regulation during the evolution of multicellularity.</title>
        <authorList>
            <person name="Hanschen E.R."/>
            <person name="Marriage T.N."/>
            <person name="Ferris P.J."/>
            <person name="Hamaji T."/>
            <person name="Toyoda A."/>
            <person name="Fujiyama A."/>
            <person name="Neme R."/>
            <person name="Noguchi H."/>
            <person name="Minakuchi Y."/>
            <person name="Suzuki M."/>
            <person name="Kawai-Toyooka H."/>
            <person name="Smith D.R."/>
            <person name="Sparks H."/>
            <person name="Anderson J."/>
            <person name="Bakaric R."/>
            <person name="Luria V."/>
            <person name="Karger A."/>
            <person name="Kirschner M.W."/>
            <person name="Durand P.M."/>
            <person name="Michod R.E."/>
            <person name="Nozaki H."/>
            <person name="Olson B.J."/>
        </authorList>
    </citation>
    <scope>NUCLEOTIDE SEQUENCE [LARGE SCALE GENOMIC DNA]</scope>
    <source>
        <strain evidence="11">NIES-2863</strain>
    </source>
</reference>
<evidence type="ECO:0000256" key="8">
    <source>
        <dbReference type="SAM" id="MobiDB-lite"/>
    </source>
</evidence>
<dbReference type="PANTHER" id="PTHR13598">
    <property type="entry name" value="AT07567P-RELATED"/>
    <property type="match status" value="1"/>
</dbReference>
<protein>
    <submittedName>
        <fullName evidence="10">Uncharacterized protein</fullName>
    </submittedName>
</protein>
<feature type="transmembrane region" description="Helical" evidence="9">
    <location>
        <begin position="78"/>
        <end position="97"/>
    </location>
</feature>
<dbReference type="PANTHER" id="PTHR13598:SF1">
    <property type="entry name" value="AT07567P-RELATED"/>
    <property type="match status" value="1"/>
</dbReference>
<feature type="compositionally biased region" description="Basic residues" evidence="8">
    <location>
        <begin position="304"/>
        <end position="314"/>
    </location>
</feature>
<dbReference type="InterPro" id="IPR019358">
    <property type="entry name" value="NEMP_fam"/>
</dbReference>
<evidence type="ECO:0000313" key="11">
    <source>
        <dbReference type="Proteomes" id="UP000075714"/>
    </source>
</evidence>
<feature type="transmembrane region" description="Helical" evidence="9">
    <location>
        <begin position="12"/>
        <end position="34"/>
    </location>
</feature>
<evidence type="ECO:0000256" key="2">
    <source>
        <dbReference type="ARBA" id="ARBA00005748"/>
    </source>
</evidence>
<sequence>MMAGPLSESMALRITSGGVLFALGSVIILMVILGRQMPGRRSMATSAMLLGSSSWALLRWLTGHWLPSAYSLLHNRWLLGYLAVSGLVGSAMTYLYGGVEHPKINTLMRVGLQLLGVLLMYTGMWTLPAVFASLLGLVVGLKVVRGVTPFVSRLSRAPARQIAGAAEAGAEEHLPATPLGLAPGASQRIAEPYHLAVNGGGGASPLPLTPVNTHQLKPVAAYVSEPGGCTVGQGVVDMVSPLVRAGLIINPLSGRSIKIGGEVYDRLVEQGFTPDVTTGRLQPPLVTPGSAGSPEGATPGSRSAARRRTQRSRI</sequence>
<evidence type="ECO:0000256" key="4">
    <source>
        <dbReference type="ARBA" id="ARBA00022729"/>
    </source>
</evidence>
<proteinExistence type="inferred from homology"/>
<feature type="transmembrane region" description="Helical" evidence="9">
    <location>
        <begin position="118"/>
        <end position="141"/>
    </location>
</feature>
<feature type="region of interest" description="Disordered" evidence="8">
    <location>
        <begin position="274"/>
        <end position="314"/>
    </location>
</feature>
<keyword evidence="7" id="KW-0539">Nucleus</keyword>
<dbReference type="EMBL" id="LSYV01000002">
    <property type="protein sequence ID" value="KXZ56747.1"/>
    <property type="molecule type" value="Genomic_DNA"/>
</dbReference>
<keyword evidence="5 9" id="KW-1133">Transmembrane helix</keyword>